<protein>
    <submittedName>
        <fullName evidence="2">Uncharacterized protein</fullName>
    </submittedName>
</protein>
<dbReference type="Proteomes" id="UP001189429">
    <property type="component" value="Unassembled WGS sequence"/>
</dbReference>
<accession>A0ABN9PI12</accession>
<keyword evidence="1" id="KW-0472">Membrane</keyword>
<feature type="transmembrane region" description="Helical" evidence="1">
    <location>
        <begin position="190"/>
        <end position="208"/>
    </location>
</feature>
<keyword evidence="1" id="KW-1133">Transmembrane helix</keyword>
<dbReference type="EMBL" id="CAUYUJ010000316">
    <property type="protein sequence ID" value="CAK0789877.1"/>
    <property type="molecule type" value="Genomic_DNA"/>
</dbReference>
<evidence type="ECO:0000256" key="1">
    <source>
        <dbReference type="SAM" id="Phobius"/>
    </source>
</evidence>
<feature type="transmembrane region" description="Helical" evidence="1">
    <location>
        <begin position="36"/>
        <end position="55"/>
    </location>
</feature>
<evidence type="ECO:0000313" key="3">
    <source>
        <dbReference type="Proteomes" id="UP001189429"/>
    </source>
</evidence>
<reference evidence="2" key="1">
    <citation type="submission" date="2023-10" db="EMBL/GenBank/DDBJ databases">
        <authorList>
            <person name="Chen Y."/>
            <person name="Shah S."/>
            <person name="Dougan E. K."/>
            <person name="Thang M."/>
            <person name="Chan C."/>
        </authorList>
    </citation>
    <scope>NUCLEOTIDE SEQUENCE [LARGE SCALE GENOMIC DNA]</scope>
</reference>
<feature type="transmembrane region" description="Helical" evidence="1">
    <location>
        <begin position="67"/>
        <end position="89"/>
    </location>
</feature>
<name>A0ABN9PI12_9DINO</name>
<keyword evidence="1" id="KW-0812">Transmembrane</keyword>
<gene>
    <name evidence="2" type="ORF">PCOR1329_LOCUS1309</name>
</gene>
<sequence>MLIFVLEVCIVYPYWYFIRKPFQDVGTTATGFINTLYGIIVGNLNGLVYCNIYGFSEGIGFPIKDDLFSFATFGTILFTFAMLIINIGLDARVVVTNYGSGPLSLSVGMSTHMAAVMPSMMFAGRPMNIIMPTIQYVWNQALAKVLYVWKCLPDCILRVLVKILPYSPGSIDHWPFRNAEKLASPWQMPITGDFADIVVIPTLCFVIGLADLHIYFLLVLLCIAVWVGSLHLRIREVCLLALPRARFYNHQHAVLGGLVSLGHSHLCSGRECATLVLRQG</sequence>
<comment type="caution">
    <text evidence="2">The sequence shown here is derived from an EMBL/GenBank/DDBJ whole genome shotgun (WGS) entry which is preliminary data.</text>
</comment>
<keyword evidence="3" id="KW-1185">Reference proteome</keyword>
<proteinExistence type="predicted"/>
<organism evidence="2 3">
    <name type="scientific">Prorocentrum cordatum</name>
    <dbReference type="NCBI Taxonomy" id="2364126"/>
    <lineage>
        <taxon>Eukaryota</taxon>
        <taxon>Sar</taxon>
        <taxon>Alveolata</taxon>
        <taxon>Dinophyceae</taxon>
        <taxon>Prorocentrales</taxon>
        <taxon>Prorocentraceae</taxon>
        <taxon>Prorocentrum</taxon>
    </lineage>
</organism>
<evidence type="ECO:0000313" key="2">
    <source>
        <dbReference type="EMBL" id="CAK0789877.1"/>
    </source>
</evidence>